<protein>
    <submittedName>
        <fullName evidence="2">Uncharacterized protein</fullName>
    </submittedName>
</protein>
<feature type="signal peptide" evidence="1">
    <location>
        <begin position="1"/>
        <end position="27"/>
    </location>
</feature>
<keyword evidence="1" id="KW-0732">Signal</keyword>
<proteinExistence type="predicted"/>
<name>A0A0L8FP72_OCTBM</name>
<evidence type="ECO:0000256" key="1">
    <source>
        <dbReference type="SAM" id="SignalP"/>
    </source>
</evidence>
<dbReference type="AlphaFoldDB" id="A0A0L8FP72"/>
<feature type="chain" id="PRO_5005582503" evidence="1">
    <location>
        <begin position="28"/>
        <end position="66"/>
    </location>
</feature>
<reference evidence="2" key="1">
    <citation type="submission" date="2015-07" db="EMBL/GenBank/DDBJ databases">
        <title>MeaNS - Measles Nucleotide Surveillance Program.</title>
        <authorList>
            <person name="Tran T."/>
            <person name="Druce J."/>
        </authorList>
    </citation>
    <scope>NUCLEOTIDE SEQUENCE</scope>
    <source>
        <strain evidence="2">UCB-OBI-ISO-001</strain>
        <tissue evidence="2">Gonad</tissue>
    </source>
</reference>
<organism evidence="2">
    <name type="scientific">Octopus bimaculoides</name>
    <name type="common">California two-spotted octopus</name>
    <dbReference type="NCBI Taxonomy" id="37653"/>
    <lineage>
        <taxon>Eukaryota</taxon>
        <taxon>Metazoa</taxon>
        <taxon>Spiralia</taxon>
        <taxon>Lophotrochozoa</taxon>
        <taxon>Mollusca</taxon>
        <taxon>Cephalopoda</taxon>
        <taxon>Coleoidea</taxon>
        <taxon>Octopodiformes</taxon>
        <taxon>Octopoda</taxon>
        <taxon>Incirrata</taxon>
        <taxon>Octopodidae</taxon>
        <taxon>Octopus</taxon>
    </lineage>
</organism>
<dbReference type="EMBL" id="KQ428432">
    <property type="protein sequence ID" value="KOF66180.1"/>
    <property type="molecule type" value="Genomic_DNA"/>
</dbReference>
<accession>A0A0L8FP72</accession>
<evidence type="ECO:0000313" key="2">
    <source>
        <dbReference type="EMBL" id="KOF66180.1"/>
    </source>
</evidence>
<gene>
    <name evidence="2" type="ORF">OCBIM_22013278mg</name>
</gene>
<sequence length="66" mass="7625">MLVMTISCQKFFLSVLVFCFLKNNMESLQKSLRLTLTIENGTTEGNNLELVCSKLFNIFKEIKNFV</sequence>